<reference evidence="3 4" key="1">
    <citation type="submission" date="2021-10" db="EMBL/GenBank/DDBJ databases">
        <title>Whole-genome sequencing analysis of Laribacter hongkongensis: virulence gene profiles, carbohydrate-active enzyme prediction, and antimicrobial resistance characterization.</title>
        <authorList>
            <person name="Yuan P."/>
            <person name="Zhan Y."/>
            <person name="Chen D."/>
        </authorList>
    </citation>
    <scope>NUCLEOTIDE SEQUENCE [LARGE SCALE GENOMIC DNA]</scope>
    <source>
        <strain evidence="3 4">W67</strain>
    </source>
</reference>
<dbReference type="InterPro" id="IPR055634">
    <property type="entry name" value="DUF7210"/>
</dbReference>
<name>A0ABD4SRJ5_9NEIS</name>
<sequence length="57" mass="6173">MTLELLKPHTHAGVLHSPGNHLELDEATARWLIEHGVAQPAPPEADSKPNTTSRKGD</sequence>
<dbReference type="RefSeq" id="WP_172622947.1">
    <property type="nucleotide sequence ID" value="NZ_CP022115.1"/>
</dbReference>
<organism evidence="3 4">
    <name type="scientific">Laribacter hongkongensis</name>
    <dbReference type="NCBI Taxonomy" id="168471"/>
    <lineage>
        <taxon>Bacteria</taxon>
        <taxon>Pseudomonadati</taxon>
        <taxon>Pseudomonadota</taxon>
        <taxon>Betaproteobacteria</taxon>
        <taxon>Neisseriales</taxon>
        <taxon>Aquaspirillaceae</taxon>
        <taxon>Laribacter</taxon>
    </lineage>
</organism>
<evidence type="ECO:0000256" key="1">
    <source>
        <dbReference type="SAM" id="MobiDB-lite"/>
    </source>
</evidence>
<proteinExistence type="predicted"/>
<dbReference type="AlphaFoldDB" id="A0ABD4SRJ5"/>
<evidence type="ECO:0000313" key="3">
    <source>
        <dbReference type="EMBL" id="MCG9025444.1"/>
    </source>
</evidence>
<dbReference type="EMBL" id="JAJAXM010000007">
    <property type="protein sequence ID" value="MCG9025444.1"/>
    <property type="molecule type" value="Genomic_DNA"/>
</dbReference>
<feature type="compositionally biased region" description="Polar residues" evidence="1">
    <location>
        <begin position="48"/>
        <end position="57"/>
    </location>
</feature>
<feature type="domain" description="DUF7210" evidence="2">
    <location>
        <begin position="1"/>
        <end position="38"/>
    </location>
</feature>
<dbReference type="Proteomes" id="UP001200247">
    <property type="component" value="Unassembled WGS sequence"/>
</dbReference>
<comment type="caution">
    <text evidence="3">The sequence shown here is derived from an EMBL/GenBank/DDBJ whole genome shotgun (WGS) entry which is preliminary data.</text>
</comment>
<feature type="region of interest" description="Disordered" evidence="1">
    <location>
        <begin position="35"/>
        <end position="57"/>
    </location>
</feature>
<dbReference type="Pfam" id="PF23843">
    <property type="entry name" value="DUF7210"/>
    <property type="match status" value="1"/>
</dbReference>
<protein>
    <recommendedName>
        <fullName evidence="2">DUF7210 domain-containing protein</fullName>
    </recommendedName>
</protein>
<evidence type="ECO:0000259" key="2">
    <source>
        <dbReference type="Pfam" id="PF23843"/>
    </source>
</evidence>
<gene>
    <name evidence="3" type="ORF">LH440_05925</name>
</gene>
<evidence type="ECO:0000313" key="4">
    <source>
        <dbReference type="Proteomes" id="UP001200247"/>
    </source>
</evidence>
<accession>A0ABD4SRJ5</accession>